<dbReference type="OrthoDB" id="9779902at2"/>
<proteinExistence type="predicted"/>
<dbReference type="PANTHER" id="PTHR43245:SF54">
    <property type="entry name" value="BLL0593 PROTEIN"/>
    <property type="match status" value="1"/>
</dbReference>
<dbReference type="SUPFAM" id="SSF51735">
    <property type="entry name" value="NAD(P)-binding Rossmann-fold domains"/>
    <property type="match status" value="1"/>
</dbReference>
<dbReference type="InterPro" id="IPR050177">
    <property type="entry name" value="Lipid_A_modif_metabolic_enz"/>
</dbReference>
<evidence type="ECO:0000313" key="2">
    <source>
        <dbReference type="EMBL" id="RAP78150.1"/>
    </source>
</evidence>
<name>A0A328U6G6_9BACL</name>
<feature type="domain" description="NAD-dependent epimerase/dehydratase" evidence="1">
    <location>
        <begin position="3"/>
        <end position="146"/>
    </location>
</feature>
<dbReference type="Pfam" id="PF01370">
    <property type="entry name" value="Epimerase"/>
    <property type="match status" value="1"/>
</dbReference>
<dbReference type="PANTHER" id="PTHR43245">
    <property type="entry name" value="BIFUNCTIONAL POLYMYXIN RESISTANCE PROTEIN ARNA"/>
    <property type="match status" value="1"/>
</dbReference>
<dbReference type="RefSeq" id="WP_112881274.1">
    <property type="nucleotide sequence ID" value="NZ_QLUW01000001.1"/>
</dbReference>
<dbReference type="EMBL" id="QLUW01000001">
    <property type="protein sequence ID" value="RAP78150.1"/>
    <property type="molecule type" value="Genomic_DNA"/>
</dbReference>
<dbReference type="Gene3D" id="3.40.50.720">
    <property type="entry name" value="NAD(P)-binding Rossmann-like Domain"/>
    <property type="match status" value="1"/>
</dbReference>
<comment type="caution">
    <text evidence="2">The sequence shown here is derived from an EMBL/GenBank/DDBJ whole genome shotgun (WGS) entry which is preliminary data.</text>
</comment>
<accession>A0A328U6G6</accession>
<evidence type="ECO:0000259" key="1">
    <source>
        <dbReference type="Pfam" id="PF01370"/>
    </source>
</evidence>
<evidence type="ECO:0000313" key="3">
    <source>
        <dbReference type="Proteomes" id="UP000249260"/>
    </source>
</evidence>
<dbReference type="Proteomes" id="UP000249260">
    <property type="component" value="Unassembled WGS sequence"/>
</dbReference>
<sequence length="268" mass="29960">MNILITGASGSVGTGAAEALAGQHQLRLADAKPIKTSLPFYLSDARMTGSLDQAAEGVDVIIHTPAYHGIHMGKHSEQEFYDLNVTGTFNMFQTAVRNKVRRVVWLSSMSFFGSDFYAYTKKLGEQLCTFYHEQHGIEVIMLRPSDFTPFRDQLHYGERLLHGGVDRRDVIQAVVAAVHAPVSFGAYHIVRHDPFTENDVEAYAASPIDAWEKAYPGAKAVIQKHRFQLPKQIQATDLTAERTELGYTPRHHFGTFLAELELANKQNE</sequence>
<reference evidence="2 3" key="1">
    <citation type="submission" date="2018-06" db="EMBL/GenBank/DDBJ databases">
        <title>Paenibacillus montanisoli sp. nov., isolated from mountain area soil.</title>
        <authorList>
            <person name="Wu M."/>
        </authorList>
    </citation>
    <scope>NUCLEOTIDE SEQUENCE [LARGE SCALE GENOMIC DNA]</scope>
    <source>
        <strain evidence="2 3">RA17</strain>
    </source>
</reference>
<dbReference type="AlphaFoldDB" id="A0A328U6G6"/>
<dbReference type="InterPro" id="IPR001509">
    <property type="entry name" value="Epimerase_deHydtase"/>
</dbReference>
<protein>
    <recommendedName>
        <fullName evidence="1">NAD-dependent epimerase/dehydratase domain-containing protein</fullName>
    </recommendedName>
</protein>
<dbReference type="InterPro" id="IPR036291">
    <property type="entry name" value="NAD(P)-bd_dom_sf"/>
</dbReference>
<organism evidence="2 3">
    <name type="scientific">Paenibacillus montanisoli</name>
    <dbReference type="NCBI Taxonomy" id="2081970"/>
    <lineage>
        <taxon>Bacteria</taxon>
        <taxon>Bacillati</taxon>
        <taxon>Bacillota</taxon>
        <taxon>Bacilli</taxon>
        <taxon>Bacillales</taxon>
        <taxon>Paenibacillaceae</taxon>
        <taxon>Paenibacillus</taxon>
    </lineage>
</organism>
<gene>
    <name evidence="2" type="ORF">DL346_06860</name>
</gene>
<keyword evidence="3" id="KW-1185">Reference proteome</keyword>